<dbReference type="PANTHER" id="PTHR43081:SF1">
    <property type="entry name" value="ADENYLATE CYCLASE, TERMINAL-DIFFERENTIATION SPECIFIC"/>
    <property type="match status" value="1"/>
</dbReference>
<evidence type="ECO:0000259" key="3">
    <source>
        <dbReference type="PROSITE" id="PS50125"/>
    </source>
</evidence>
<gene>
    <name evidence="4" type="ORF">FGL98_11705</name>
</gene>
<dbReference type="Proteomes" id="UP000320244">
    <property type="component" value="Unassembled WGS sequence"/>
</dbReference>
<dbReference type="Gene3D" id="3.30.70.1230">
    <property type="entry name" value="Nucleotide cyclase"/>
    <property type="match status" value="1"/>
</dbReference>
<evidence type="ECO:0000313" key="5">
    <source>
        <dbReference type="Proteomes" id="UP000320244"/>
    </source>
</evidence>
<comment type="similarity">
    <text evidence="1">Belongs to the adenylyl cyclase class-3 family.</text>
</comment>
<dbReference type="SUPFAM" id="SSF55073">
    <property type="entry name" value="Nucleotide cyclase"/>
    <property type="match status" value="1"/>
</dbReference>
<reference evidence="4 5" key="1">
    <citation type="submission" date="2019-05" db="EMBL/GenBank/DDBJ databases">
        <authorList>
            <person name="Lee S.D."/>
        </authorList>
    </citation>
    <scope>NUCLEOTIDE SEQUENCE [LARGE SCALE GENOMIC DNA]</scope>
    <source>
        <strain evidence="4 5">C5-26</strain>
    </source>
</reference>
<dbReference type="OrthoDB" id="5476461at2"/>
<dbReference type="PROSITE" id="PS50125">
    <property type="entry name" value="GUANYLATE_CYCLASE_2"/>
    <property type="match status" value="1"/>
</dbReference>
<dbReference type="EMBL" id="VCQV01000015">
    <property type="protein sequence ID" value="TWP35895.1"/>
    <property type="molecule type" value="Genomic_DNA"/>
</dbReference>
<dbReference type="InterPro" id="IPR050697">
    <property type="entry name" value="Adenylyl/Guanylyl_Cyclase_3/4"/>
</dbReference>
<dbReference type="PANTHER" id="PTHR43081">
    <property type="entry name" value="ADENYLATE CYCLASE, TERMINAL-DIFFERENTIATION SPECIFIC-RELATED"/>
    <property type="match status" value="1"/>
</dbReference>
<organism evidence="4 5">
    <name type="scientific">Leekyejoonella antrihumi</name>
    <dbReference type="NCBI Taxonomy" id="1660198"/>
    <lineage>
        <taxon>Bacteria</taxon>
        <taxon>Bacillati</taxon>
        <taxon>Actinomycetota</taxon>
        <taxon>Actinomycetes</taxon>
        <taxon>Micrococcales</taxon>
        <taxon>Dermacoccaceae</taxon>
        <taxon>Leekyejoonella</taxon>
    </lineage>
</organism>
<dbReference type="Pfam" id="PF00211">
    <property type="entry name" value="Guanylate_cyc"/>
    <property type="match status" value="1"/>
</dbReference>
<accession>A0A563E0H8</accession>
<reference evidence="4 5" key="2">
    <citation type="submission" date="2019-08" db="EMBL/GenBank/DDBJ databases">
        <title>Jejuicoccus antrihumi gen. nov., sp. nov., a new member of the family Dermacoccaceae isolated from a cave.</title>
        <authorList>
            <person name="Schumann P."/>
            <person name="Kim I.S."/>
        </authorList>
    </citation>
    <scope>NUCLEOTIDE SEQUENCE [LARGE SCALE GENOMIC DNA]</scope>
    <source>
        <strain evidence="4 5">C5-26</strain>
    </source>
</reference>
<dbReference type="GO" id="GO:0009190">
    <property type="term" value="P:cyclic nucleotide biosynthetic process"/>
    <property type="evidence" value="ECO:0007669"/>
    <property type="project" value="InterPro"/>
</dbReference>
<dbReference type="SMART" id="SM00044">
    <property type="entry name" value="CYCc"/>
    <property type="match status" value="1"/>
</dbReference>
<dbReference type="CDD" id="cd07302">
    <property type="entry name" value="CHD"/>
    <property type="match status" value="1"/>
</dbReference>
<dbReference type="AlphaFoldDB" id="A0A563E0H8"/>
<name>A0A563E0H8_9MICO</name>
<sequence length="298" mass="31674">MRCGAEVVQAAWFCSNGGAAIAQGGQRGAGAQARGDPLRRHRRVDIAGGVGQPGALRANLSRYFDAVSKVVWSHGGTVEKVIGDAVVAVFGVPVSREDDALRAVRSAGRIHERVAELSGRMRAQLGQGLKVRIGVNQGEVFVTHRPDGQFSVTGDPVNVAARLEAAAGPGETYVGDTLAALVAARCHCSPSVRCCTTVRQCRSRSIGSPTTRGHDGRAPHRLRRAGRRARRPRDHRRSHREAWTGLVPHPRGEPGIGKHRLASHFLAGRDGLRVLRGSAQPLATDGPLAKLLGQLGDD</sequence>
<keyword evidence="5" id="KW-1185">Reference proteome</keyword>
<evidence type="ECO:0000313" key="4">
    <source>
        <dbReference type="EMBL" id="TWP35895.1"/>
    </source>
</evidence>
<dbReference type="GO" id="GO:0035556">
    <property type="term" value="P:intracellular signal transduction"/>
    <property type="evidence" value="ECO:0007669"/>
    <property type="project" value="InterPro"/>
</dbReference>
<feature type="compositionally biased region" description="Basic residues" evidence="2">
    <location>
        <begin position="219"/>
        <end position="239"/>
    </location>
</feature>
<dbReference type="InterPro" id="IPR029787">
    <property type="entry name" value="Nucleotide_cyclase"/>
</dbReference>
<dbReference type="InterPro" id="IPR001054">
    <property type="entry name" value="A/G_cyclase"/>
</dbReference>
<protein>
    <submittedName>
        <fullName evidence="4">Adenylate/guanylate cyclase domain-containing protein</fullName>
    </submittedName>
</protein>
<proteinExistence type="inferred from homology"/>
<feature type="domain" description="Guanylate cyclase" evidence="3">
    <location>
        <begin position="60"/>
        <end position="164"/>
    </location>
</feature>
<evidence type="ECO:0000256" key="2">
    <source>
        <dbReference type="SAM" id="MobiDB-lite"/>
    </source>
</evidence>
<comment type="caution">
    <text evidence="4">The sequence shown here is derived from an EMBL/GenBank/DDBJ whole genome shotgun (WGS) entry which is preliminary data.</text>
</comment>
<dbReference type="GO" id="GO:0004016">
    <property type="term" value="F:adenylate cyclase activity"/>
    <property type="evidence" value="ECO:0007669"/>
    <property type="project" value="UniProtKB-ARBA"/>
</dbReference>
<evidence type="ECO:0000256" key="1">
    <source>
        <dbReference type="ARBA" id="ARBA00005381"/>
    </source>
</evidence>
<feature type="region of interest" description="Disordered" evidence="2">
    <location>
        <begin position="204"/>
        <end position="254"/>
    </location>
</feature>